<dbReference type="InterPro" id="IPR023210">
    <property type="entry name" value="NADP_OxRdtase_dom"/>
</dbReference>
<protein>
    <submittedName>
        <fullName evidence="5">Aldo-keto reductase dtxS3</fullName>
    </submittedName>
</protein>
<keyword evidence="2" id="KW-0560">Oxidoreductase</keyword>
<evidence type="ECO:0000259" key="4">
    <source>
        <dbReference type="Pfam" id="PF00248"/>
    </source>
</evidence>
<reference evidence="5" key="1">
    <citation type="submission" date="2022-11" db="EMBL/GenBank/DDBJ databases">
        <authorList>
            <person name="Petersen C."/>
        </authorList>
    </citation>
    <scope>NUCLEOTIDE SEQUENCE</scope>
    <source>
        <strain evidence="5">IBT 26290</strain>
    </source>
</reference>
<feature type="domain" description="NADP-dependent oxidoreductase" evidence="4">
    <location>
        <begin position="42"/>
        <end position="382"/>
    </location>
</feature>
<dbReference type="EMBL" id="JAPQKN010000006">
    <property type="protein sequence ID" value="KAJ5157770.1"/>
    <property type="molecule type" value="Genomic_DNA"/>
</dbReference>
<evidence type="ECO:0000256" key="1">
    <source>
        <dbReference type="ARBA" id="ARBA00022857"/>
    </source>
</evidence>
<dbReference type="GeneID" id="81430170"/>
<dbReference type="Gene3D" id="3.20.20.100">
    <property type="entry name" value="NADP-dependent oxidoreductase domain"/>
    <property type="match status" value="1"/>
</dbReference>
<dbReference type="Proteomes" id="UP001149163">
    <property type="component" value="Unassembled WGS sequence"/>
</dbReference>
<dbReference type="CDD" id="cd19079">
    <property type="entry name" value="AKR_EcYajO-like"/>
    <property type="match status" value="1"/>
</dbReference>
<keyword evidence="6" id="KW-1185">Reference proteome</keyword>
<evidence type="ECO:0000256" key="2">
    <source>
        <dbReference type="ARBA" id="ARBA00023002"/>
    </source>
</evidence>
<dbReference type="GO" id="GO:0016491">
    <property type="term" value="F:oxidoreductase activity"/>
    <property type="evidence" value="ECO:0007669"/>
    <property type="project" value="UniProtKB-KW"/>
</dbReference>
<dbReference type="InterPro" id="IPR050523">
    <property type="entry name" value="AKR_Detox_Biosynth"/>
</dbReference>
<dbReference type="PANTHER" id="PTHR43364:SF9">
    <property type="entry name" value="OXIDOREDUCTASE"/>
    <property type="match status" value="1"/>
</dbReference>
<comment type="caution">
    <text evidence="5">The sequence shown here is derived from an EMBL/GenBank/DDBJ whole genome shotgun (WGS) entry which is preliminary data.</text>
</comment>
<organism evidence="5 6">
    <name type="scientific">Penicillium canariense</name>
    <dbReference type="NCBI Taxonomy" id="189055"/>
    <lineage>
        <taxon>Eukaryota</taxon>
        <taxon>Fungi</taxon>
        <taxon>Dikarya</taxon>
        <taxon>Ascomycota</taxon>
        <taxon>Pezizomycotina</taxon>
        <taxon>Eurotiomycetes</taxon>
        <taxon>Eurotiomycetidae</taxon>
        <taxon>Eurotiales</taxon>
        <taxon>Aspergillaceae</taxon>
        <taxon>Penicillium</taxon>
    </lineage>
</organism>
<proteinExistence type="inferred from homology"/>
<dbReference type="InterPro" id="IPR036812">
    <property type="entry name" value="NAD(P)_OxRdtase_dom_sf"/>
</dbReference>
<reference evidence="5" key="2">
    <citation type="journal article" date="2023" name="IMA Fungus">
        <title>Comparative genomic study of the Penicillium genus elucidates a diverse pangenome and 15 lateral gene transfer events.</title>
        <authorList>
            <person name="Petersen C."/>
            <person name="Sorensen T."/>
            <person name="Nielsen M.R."/>
            <person name="Sondergaard T.E."/>
            <person name="Sorensen J.L."/>
            <person name="Fitzpatrick D.A."/>
            <person name="Frisvad J.C."/>
            <person name="Nielsen K.L."/>
        </authorList>
    </citation>
    <scope>NUCLEOTIDE SEQUENCE</scope>
    <source>
        <strain evidence="5">IBT 26290</strain>
    </source>
</reference>
<accession>A0A9W9HX38</accession>
<gene>
    <name evidence="5" type="ORF">N7482_008870</name>
</gene>
<sequence>MGKIVLENLAKVPGCLRESITRSKAEYRRLGNSGLRVSNPILGGLTLGSSRWLPWVLDEDKALGILKAAYDRGINTWDTANVYSNGESERIIGQALQKYKIPRQKVIIMTKCYRVLCDPENHDPGSMVTMHHELADSSKDYVNQWGRSNGASLPNNAEPRILISYQGLSRTAIFKAVEGSLRRLDTSYIDVLQIHRFDPTVPPEETMRALDDLVRSGMVRYIGASSMWTYQFATLQHIAEKNGWTKFISMQNHYNLLYREEEREMNPFCNLTGVGLTPWAALASGRLARDPMGKTSSIRAEWSARGSMYDNGGDNIDGIVGRVREIALNRDWPMSHVSLAWLNRRVTAPIIGFSSSNRMDEALDARGKQLSEEEERYLEELYLPRAIQGHE</sequence>
<dbReference type="RefSeq" id="XP_056540759.1">
    <property type="nucleotide sequence ID" value="XM_056690994.1"/>
</dbReference>
<dbReference type="SUPFAM" id="SSF51430">
    <property type="entry name" value="NAD(P)-linked oxidoreductase"/>
    <property type="match status" value="1"/>
</dbReference>
<name>A0A9W9HX38_9EURO</name>
<evidence type="ECO:0000256" key="3">
    <source>
        <dbReference type="ARBA" id="ARBA00038157"/>
    </source>
</evidence>
<keyword evidence="1" id="KW-0521">NADP</keyword>
<evidence type="ECO:0000313" key="6">
    <source>
        <dbReference type="Proteomes" id="UP001149163"/>
    </source>
</evidence>
<dbReference type="PANTHER" id="PTHR43364">
    <property type="entry name" value="NADH-SPECIFIC METHYLGLYOXAL REDUCTASE-RELATED"/>
    <property type="match status" value="1"/>
</dbReference>
<dbReference type="AlphaFoldDB" id="A0A9W9HX38"/>
<evidence type="ECO:0000313" key="5">
    <source>
        <dbReference type="EMBL" id="KAJ5157770.1"/>
    </source>
</evidence>
<dbReference type="OrthoDB" id="48988at2759"/>
<dbReference type="Pfam" id="PF00248">
    <property type="entry name" value="Aldo_ket_red"/>
    <property type="match status" value="1"/>
</dbReference>
<comment type="similarity">
    <text evidence="3">Belongs to the aldo/keto reductase family. Aldo/keto reductase 2 subfamily.</text>
</comment>